<proteinExistence type="predicted"/>
<reference evidence="2" key="2">
    <citation type="submission" date="2025-08" db="UniProtKB">
        <authorList>
            <consortium name="RefSeq"/>
        </authorList>
    </citation>
    <scope>IDENTIFICATION</scope>
    <source>
        <tissue evidence="2">Leaf</tissue>
    </source>
</reference>
<dbReference type="Proteomes" id="UP000790787">
    <property type="component" value="Chromosome 3"/>
</dbReference>
<protein>
    <submittedName>
        <fullName evidence="2">Uncharacterized protein LOC142179441 isoform X1</fullName>
    </submittedName>
</protein>
<gene>
    <name evidence="2" type="primary">LOC142179441</name>
</gene>
<evidence type="ECO:0000313" key="1">
    <source>
        <dbReference type="Proteomes" id="UP000790787"/>
    </source>
</evidence>
<sequence length="800" mass="89279">MHEKRPLLGVEWQNMGRYRSARLRKKCKHSWGTLESVKEAFKGFNSNTHEYEELGMIKQEKESLIHVESSKETSCLTANVHNTKSSDHCNYMVESDPKARRSLLGVRKQKTGRYGAVITDPIRHRKVWLGTFDTAQEASKAYLVKQCEFARLAKVNGKRPLSKVQRLKSGRCRSLLRDPIKKKDVFLGNFDTAEDASKVDFSKKGKVEKLVMIKEGSISITCEESELESSSVATSAVTGNLSLNQTDGISNERSTSFIKSPLLVVEWQNMGRYYSVSKDPFNKKKILDTLESVEEPAKGFCSNMQEMEKLVKVKQCKGPVIHEKSSRETTCSMDNVQGAKLSDGCDTPRDNPNARRSLIGVRRQKTGRYGAVITDPIRHKKVWIGTFDTVEEASQAYFSKKCEFEKLNQGKQGNEPKSCEQLQPESSDECNSVTSNPKAKRSLLGVRRQKNGRYGVVITDPTRHKKVWLGTFDTVEEASKVYFSKKSEFEKLNQGKQGNEPKNCEQFEPESSSGALSPMANDQSLNTAGVSRNGGSNSPKTTHFIGVRKRNSGNYSSEIRNPISKKRIWLGTYSTAEEASQAYQSKKLEFQKLLKAKQQCNKQISSAREKQDGKRKLVNVKLGHETVNHEEFQSESAGGASSSGIDVPISNSSNEGSDQGIDFHKISHSMGVQKRKSGKYTSEITNPISMAKMSLGTVSPTEEAFHADQSKKFDFQSSKNVELQSNPTDSSAGEKQAGQEDEDLWMGQWVQLPGDRAVKFSLQLGLPIIDNYGSLLGYNRHLQKARGRRSMGAAMTATPS</sequence>
<dbReference type="RefSeq" id="XP_075105556.1">
    <property type="nucleotide sequence ID" value="XM_075249455.1"/>
</dbReference>
<accession>A0AC58U7W6</accession>
<reference evidence="1" key="1">
    <citation type="journal article" date="2014" name="Nat. Commun.">
        <title>The tobacco genome sequence and its comparison with those of tomato and potato.</title>
        <authorList>
            <person name="Sierro N."/>
            <person name="Battey J.N."/>
            <person name="Ouadi S."/>
            <person name="Bakaher N."/>
            <person name="Bovet L."/>
            <person name="Willig A."/>
            <person name="Goepfert S."/>
            <person name="Peitsch M.C."/>
            <person name="Ivanov N.V."/>
        </authorList>
    </citation>
    <scope>NUCLEOTIDE SEQUENCE [LARGE SCALE GENOMIC DNA]</scope>
</reference>
<organism evidence="1 2">
    <name type="scientific">Nicotiana tabacum</name>
    <name type="common">Common tobacco</name>
    <dbReference type="NCBI Taxonomy" id="4097"/>
    <lineage>
        <taxon>Eukaryota</taxon>
        <taxon>Viridiplantae</taxon>
        <taxon>Streptophyta</taxon>
        <taxon>Embryophyta</taxon>
        <taxon>Tracheophyta</taxon>
        <taxon>Spermatophyta</taxon>
        <taxon>Magnoliopsida</taxon>
        <taxon>eudicotyledons</taxon>
        <taxon>Gunneridae</taxon>
        <taxon>Pentapetalae</taxon>
        <taxon>asterids</taxon>
        <taxon>lamiids</taxon>
        <taxon>Solanales</taxon>
        <taxon>Solanaceae</taxon>
        <taxon>Nicotianoideae</taxon>
        <taxon>Nicotianeae</taxon>
        <taxon>Nicotiana</taxon>
    </lineage>
</organism>
<keyword evidence="1" id="KW-1185">Reference proteome</keyword>
<name>A0AC58U7W6_TOBAC</name>
<evidence type="ECO:0000313" key="2">
    <source>
        <dbReference type="RefSeq" id="XP_075105556.1"/>
    </source>
</evidence>